<dbReference type="GO" id="GO:0006310">
    <property type="term" value="P:DNA recombination"/>
    <property type="evidence" value="ECO:0007669"/>
    <property type="project" value="UniProtKB-KW"/>
</dbReference>
<dbReference type="SUPFAM" id="SSF50249">
    <property type="entry name" value="Nucleic acid-binding proteins"/>
    <property type="match status" value="1"/>
</dbReference>
<dbReference type="InterPro" id="IPR042242">
    <property type="entry name" value="RecO_C"/>
</dbReference>
<dbReference type="GO" id="GO:0006302">
    <property type="term" value="P:double-strand break repair"/>
    <property type="evidence" value="ECO:0007669"/>
    <property type="project" value="TreeGrafter"/>
</dbReference>
<protein>
    <recommendedName>
        <fullName evidence="2">DNA repair protein RecO</fullName>
    </recommendedName>
    <alternativeName>
        <fullName evidence="6">Recombination protein O</fullName>
    </alternativeName>
</protein>
<dbReference type="NCBIfam" id="TIGR00613">
    <property type="entry name" value="reco"/>
    <property type="match status" value="1"/>
</dbReference>
<dbReference type="GO" id="GO:0043590">
    <property type="term" value="C:bacterial nucleoid"/>
    <property type="evidence" value="ECO:0007669"/>
    <property type="project" value="TreeGrafter"/>
</dbReference>
<organism evidence="8">
    <name type="scientific">marine metagenome</name>
    <dbReference type="NCBI Taxonomy" id="408172"/>
    <lineage>
        <taxon>unclassified sequences</taxon>
        <taxon>metagenomes</taxon>
        <taxon>ecological metagenomes</taxon>
    </lineage>
</organism>
<dbReference type="Pfam" id="PF02565">
    <property type="entry name" value="RecO_C"/>
    <property type="match status" value="1"/>
</dbReference>
<dbReference type="PANTHER" id="PTHR33991">
    <property type="entry name" value="DNA REPAIR PROTEIN RECO"/>
    <property type="match status" value="1"/>
</dbReference>
<keyword evidence="5" id="KW-0234">DNA repair</keyword>
<keyword evidence="3" id="KW-0227">DNA damage</keyword>
<reference evidence="8" key="1">
    <citation type="submission" date="2018-05" db="EMBL/GenBank/DDBJ databases">
        <authorList>
            <person name="Lanie J.A."/>
            <person name="Ng W.-L."/>
            <person name="Kazmierczak K.M."/>
            <person name="Andrzejewski T.M."/>
            <person name="Davidsen T.M."/>
            <person name="Wayne K.J."/>
            <person name="Tettelin H."/>
            <person name="Glass J.I."/>
            <person name="Rusch D."/>
            <person name="Podicherti R."/>
            <person name="Tsui H.-C.T."/>
            <person name="Winkler M.E."/>
        </authorList>
    </citation>
    <scope>NUCLEOTIDE SEQUENCE</scope>
</reference>
<proteinExistence type="inferred from homology"/>
<evidence type="ECO:0000256" key="6">
    <source>
        <dbReference type="ARBA" id="ARBA00033409"/>
    </source>
</evidence>
<dbReference type="EMBL" id="UINC01005688">
    <property type="protein sequence ID" value="SVA22933.1"/>
    <property type="molecule type" value="Genomic_DNA"/>
</dbReference>
<feature type="domain" description="DNA replication/recombination mediator RecO N-terminal" evidence="7">
    <location>
        <begin position="6"/>
        <end position="81"/>
    </location>
</feature>
<dbReference type="Gene3D" id="2.40.50.140">
    <property type="entry name" value="Nucleic acid-binding proteins"/>
    <property type="match status" value="1"/>
</dbReference>
<sequence>MLKRHHKTEALILKASPYGEGHTIVTALTSGGAQLKAMAYGSRKLTSRIGGHLSPLTRVELALYKSRDMDIIKQAQNLESFLELKNSLSRMTKAFFVMELIEGFSNTGVGNRPLFDLSLMSLRGLQSSSNRDIEDLTVSCFQLNLLKVTGFMPELYTCVECRSSLNSNNYNFIIDIGGLCCTKCLSGHPGRAINISSKSVEILRQFDKGGTLFSELPLGSTVELRRLLDSSTGFWLDREIRSRRFMEHMNSRDIREPMSAIDMESV</sequence>
<dbReference type="InterPro" id="IPR037278">
    <property type="entry name" value="ARFGAP/RecO"/>
</dbReference>
<dbReference type="InterPro" id="IPR012340">
    <property type="entry name" value="NA-bd_OB-fold"/>
</dbReference>
<dbReference type="Pfam" id="PF11967">
    <property type="entry name" value="RecO_N"/>
    <property type="match status" value="1"/>
</dbReference>
<evidence type="ECO:0000256" key="4">
    <source>
        <dbReference type="ARBA" id="ARBA00023172"/>
    </source>
</evidence>
<evidence type="ECO:0000313" key="8">
    <source>
        <dbReference type="EMBL" id="SVA22933.1"/>
    </source>
</evidence>
<evidence type="ECO:0000256" key="3">
    <source>
        <dbReference type="ARBA" id="ARBA00022763"/>
    </source>
</evidence>
<evidence type="ECO:0000256" key="5">
    <source>
        <dbReference type="ARBA" id="ARBA00023204"/>
    </source>
</evidence>
<dbReference type="PANTHER" id="PTHR33991:SF1">
    <property type="entry name" value="DNA REPAIR PROTEIN RECO"/>
    <property type="match status" value="1"/>
</dbReference>
<dbReference type="Gene3D" id="1.20.1440.120">
    <property type="entry name" value="Recombination protein O, C-terminal domain"/>
    <property type="match status" value="1"/>
</dbReference>
<dbReference type="SUPFAM" id="SSF57863">
    <property type="entry name" value="ArfGap/RecO-like zinc finger"/>
    <property type="match status" value="1"/>
</dbReference>
<dbReference type="HAMAP" id="MF_00201">
    <property type="entry name" value="RecO"/>
    <property type="match status" value="1"/>
</dbReference>
<keyword evidence="4" id="KW-0233">DNA recombination</keyword>
<evidence type="ECO:0000259" key="7">
    <source>
        <dbReference type="Pfam" id="PF11967"/>
    </source>
</evidence>
<gene>
    <name evidence="8" type="ORF">METZ01_LOCUS75787</name>
</gene>
<comment type="similarity">
    <text evidence="1">Belongs to the RecO family.</text>
</comment>
<accession>A0A381U8M8</accession>
<dbReference type="InterPro" id="IPR003717">
    <property type="entry name" value="RecO"/>
</dbReference>
<dbReference type="AlphaFoldDB" id="A0A381U8M8"/>
<evidence type="ECO:0000256" key="2">
    <source>
        <dbReference type="ARBA" id="ARBA00021310"/>
    </source>
</evidence>
<name>A0A381U8M8_9ZZZZ</name>
<dbReference type="InterPro" id="IPR022572">
    <property type="entry name" value="DNA_rep/recomb_RecO_N"/>
</dbReference>
<evidence type="ECO:0000256" key="1">
    <source>
        <dbReference type="ARBA" id="ARBA00007452"/>
    </source>
</evidence>